<dbReference type="GO" id="GO:0004106">
    <property type="term" value="F:chorismate mutase activity"/>
    <property type="evidence" value="ECO:0007669"/>
    <property type="project" value="InterPro"/>
</dbReference>
<comment type="caution">
    <text evidence="4">The sequence shown here is derived from an EMBL/GenBank/DDBJ whole genome shotgun (WGS) entry which is preliminary data.</text>
</comment>
<dbReference type="GO" id="GO:0046417">
    <property type="term" value="P:chorismate metabolic process"/>
    <property type="evidence" value="ECO:0007669"/>
    <property type="project" value="InterPro"/>
</dbReference>
<dbReference type="SUPFAM" id="SSF51735">
    <property type="entry name" value="NAD(P)-binding Rossmann-fold domains"/>
    <property type="match status" value="1"/>
</dbReference>
<dbReference type="Proteomes" id="UP000178254">
    <property type="component" value="Unassembled WGS sequence"/>
</dbReference>
<dbReference type="GO" id="GO:0070403">
    <property type="term" value="F:NAD+ binding"/>
    <property type="evidence" value="ECO:0007669"/>
    <property type="project" value="InterPro"/>
</dbReference>
<keyword evidence="1" id="KW-0560">Oxidoreductase</keyword>
<dbReference type="GO" id="GO:0008977">
    <property type="term" value="F:prephenate dehydrogenase (NAD+) activity"/>
    <property type="evidence" value="ECO:0007669"/>
    <property type="project" value="InterPro"/>
</dbReference>
<evidence type="ECO:0000313" key="5">
    <source>
        <dbReference type="Proteomes" id="UP000178254"/>
    </source>
</evidence>
<dbReference type="GO" id="GO:0006571">
    <property type="term" value="P:tyrosine biosynthetic process"/>
    <property type="evidence" value="ECO:0007669"/>
    <property type="project" value="InterPro"/>
</dbReference>
<dbReference type="PROSITE" id="PS51176">
    <property type="entry name" value="PDH_ADH"/>
    <property type="match status" value="1"/>
</dbReference>
<dbReference type="Pfam" id="PF26213">
    <property type="entry name" value="TYRAAT1_C"/>
    <property type="match status" value="1"/>
</dbReference>
<dbReference type="SUPFAM" id="SSF48179">
    <property type="entry name" value="6-phosphogluconate dehydrogenase C-terminal domain-like"/>
    <property type="match status" value="1"/>
</dbReference>
<protein>
    <recommendedName>
        <fullName evidence="6">Prephenate/arogenate dehydrogenase domain-containing protein</fullName>
    </recommendedName>
</protein>
<organism evidence="4 5">
    <name type="scientific">Candidatus Magasanikbacteria bacterium RIFOXYD2_FULL_41_14</name>
    <dbReference type="NCBI Taxonomy" id="1798709"/>
    <lineage>
        <taxon>Bacteria</taxon>
        <taxon>Candidatus Magasanikiibacteriota</taxon>
    </lineage>
</organism>
<dbReference type="SMART" id="SM00830">
    <property type="entry name" value="CM_2"/>
    <property type="match status" value="1"/>
</dbReference>
<proteinExistence type="predicted"/>
<dbReference type="InterPro" id="IPR050812">
    <property type="entry name" value="Preph/Arog_dehydrog"/>
</dbReference>
<dbReference type="InterPro" id="IPR036979">
    <property type="entry name" value="CM_dom_sf"/>
</dbReference>
<dbReference type="PANTHER" id="PTHR21363">
    <property type="entry name" value="PREPHENATE DEHYDROGENASE"/>
    <property type="match status" value="1"/>
</dbReference>
<reference evidence="4 5" key="1">
    <citation type="journal article" date="2016" name="Nat. Commun.">
        <title>Thousands of microbial genomes shed light on interconnected biogeochemical processes in an aquifer system.</title>
        <authorList>
            <person name="Anantharaman K."/>
            <person name="Brown C.T."/>
            <person name="Hug L.A."/>
            <person name="Sharon I."/>
            <person name="Castelle C.J."/>
            <person name="Probst A.J."/>
            <person name="Thomas B.C."/>
            <person name="Singh A."/>
            <person name="Wilkins M.J."/>
            <person name="Karaoz U."/>
            <person name="Brodie E.L."/>
            <person name="Williams K.H."/>
            <person name="Hubbard S.S."/>
            <person name="Banfield J.F."/>
        </authorList>
    </citation>
    <scope>NUCLEOTIDE SEQUENCE [LARGE SCALE GENOMIC DNA]</scope>
</reference>
<dbReference type="Gene3D" id="3.40.50.720">
    <property type="entry name" value="NAD(P)-binding Rossmann-like Domain"/>
    <property type="match status" value="1"/>
</dbReference>
<dbReference type="SUPFAM" id="SSF48600">
    <property type="entry name" value="Chorismate mutase II"/>
    <property type="match status" value="1"/>
</dbReference>
<sequence length="348" mass="39406">MPSTEIKFGVIGCGRFGKLWAQTLSAFGSVAVFDKNPIDPASLVVPAGQTIQFLPLEQVATASMIFLCVPISEIDPVCRELAPLLSPGTIVVDTCSVKVYPAKVMQAILPKNQPLIATHPLFGPDSVARLGTPGRKIVVCPLRVSTVEQDQLLSILKELQLHIIETTADNHDRQMARSQSLVHLLGRVFADLDLNNQEISTPDYESLLRINSFVNNDTWQLFFDMQCYNPYTPLMRLTLRQSLDNLEEKIRVESETKAPDDGTFFLWRSMIEQLDHEIIQLIAHRLNVGKRVQEYKKMRDLPVTDPEREKELDKNYEIWMRELGISAVEPVKNVLKLLMKEVKSQNQK</sequence>
<evidence type="ECO:0000259" key="3">
    <source>
        <dbReference type="PROSITE" id="PS51176"/>
    </source>
</evidence>
<feature type="domain" description="Chorismate mutase" evidence="2">
    <location>
        <begin position="258"/>
        <end position="348"/>
    </location>
</feature>
<dbReference type="Pfam" id="PF01817">
    <property type="entry name" value="CM_2"/>
    <property type="match status" value="1"/>
</dbReference>
<dbReference type="InterPro" id="IPR036263">
    <property type="entry name" value="Chorismate_II_sf"/>
</dbReference>
<dbReference type="InterPro" id="IPR003099">
    <property type="entry name" value="Prephen_DH"/>
</dbReference>
<name>A0A1F6PD52_9BACT</name>
<evidence type="ECO:0000259" key="2">
    <source>
        <dbReference type="PROSITE" id="PS51168"/>
    </source>
</evidence>
<dbReference type="GO" id="GO:0004665">
    <property type="term" value="F:prephenate dehydrogenase (NADP+) activity"/>
    <property type="evidence" value="ECO:0007669"/>
    <property type="project" value="InterPro"/>
</dbReference>
<dbReference type="InterPro" id="IPR046826">
    <property type="entry name" value="PDH_N"/>
</dbReference>
<dbReference type="InterPro" id="IPR002701">
    <property type="entry name" value="CM_II_prokaryot"/>
</dbReference>
<evidence type="ECO:0008006" key="6">
    <source>
        <dbReference type="Google" id="ProtNLM"/>
    </source>
</evidence>
<evidence type="ECO:0000313" key="4">
    <source>
        <dbReference type="EMBL" id="OGH93903.1"/>
    </source>
</evidence>
<dbReference type="InterPro" id="IPR036291">
    <property type="entry name" value="NAD(P)-bd_dom_sf"/>
</dbReference>
<dbReference type="Gene3D" id="1.20.59.10">
    <property type="entry name" value="Chorismate mutase"/>
    <property type="match status" value="1"/>
</dbReference>
<dbReference type="AlphaFoldDB" id="A0A1F6PD52"/>
<dbReference type="InterPro" id="IPR008927">
    <property type="entry name" value="6-PGluconate_DH-like_C_sf"/>
</dbReference>
<dbReference type="PANTHER" id="PTHR21363:SF0">
    <property type="entry name" value="PREPHENATE DEHYDROGENASE [NADP(+)]"/>
    <property type="match status" value="1"/>
</dbReference>
<dbReference type="PROSITE" id="PS51168">
    <property type="entry name" value="CHORISMATE_MUT_2"/>
    <property type="match status" value="1"/>
</dbReference>
<gene>
    <name evidence="4" type="ORF">A2538_03480</name>
</gene>
<dbReference type="STRING" id="1798709.A2538_03480"/>
<feature type="domain" description="Prephenate/arogenate dehydrogenase" evidence="3">
    <location>
        <begin position="6"/>
        <end position="286"/>
    </location>
</feature>
<accession>A0A1F6PD52</accession>
<dbReference type="InterPro" id="IPR059064">
    <property type="entry name" value="TYRAAT2_C"/>
</dbReference>
<evidence type="ECO:0000256" key="1">
    <source>
        <dbReference type="ARBA" id="ARBA00023002"/>
    </source>
</evidence>
<dbReference type="EMBL" id="MFRE01000015">
    <property type="protein sequence ID" value="OGH93903.1"/>
    <property type="molecule type" value="Genomic_DNA"/>
</dbReference>
<dbReference type="Pfam" id="PF02153">
    <property type="entry name" value="PDH_N"/>
    <property type="match status" value="1"/>
</dbReference>